<accession>A0A941EY25</accession>
<comment type="caution">
    <text evidence="4">The sequence shown here is derived from an EMBL/GenBank/DDBJ whole genome shotgun (WGS) entry which is preliminary data.</text>
</comment>
<dbReference type="SUPFAM" id="SSF51126">
    <property type="entry name" value="Pectin lyase-like"/>
    <property type="match status" value="1"/>
</dbReference>
<proteinExistence type="predicted"/>
<evidence type="ECO:0000313" key="4">
    <source>
        <dbReference type="EMBL" id="MBR7839341.1"/>
    </source>
</evidence>
<feature type="signal peptide" evidence="2">
    <location>
        <begin position="1"/>
        <end position="42"/>
    </location>
</feature>
<dbReference type="RefSeq" id="WP_212533778.1">
    <property type="nucleotide sequence ID" value="NZ_JAGSOG010000427.1"/>
</dbReference>
<name>A0A941EY25_9ACTN</name>
<dbReference type="EMBL" id="JAGSOG010000427">
    <property type="protein sequence ID" value="MBR7839341.1"/>
    <property type="molecule type" value="Genomic_DNA"/>
</dbReference>
<dbReference type="Proteomes" id="UP000675781">
    <property type="component" value="Unassembled WGS sequence"/>
</dbReference>
<dbReference type="InterPro" id="IPR035986">
    <property type="entry name" value="PKD_dom_sf"/>
</dbReference>
<dbReference type="Gene3D" id="2.60.40.10">
    <property type="entry name" value="Immunoglobulins"/>
    <property type="match status" value="1"/>
</dbReference>
<dbReference type="PROSITE" id="PS50093">
    <property type="entry name" value="PKD"/>
    <property type="match status" value="1"/>
</dbReference>
<evidence type="ECO:0000256" key="2">
    <source>
        <dbReference type="SAM" id="SignalP"/>
    </source>
</evidence>
<feature type="domain" description="PKD" evidence="3">
    <location>
        <begin position="423"/>
        <end position="490"/>
    </location>
</feature>
<organism evidence="4 5">
    <name type="scientific">Actinospica durhamensis</name>
    <dbReference type="NCBI Taxonomy" id="1508375"/>
    <lineage>
        <taxon>Bacteria</taxon>
        <taxon>Bacillati</taxon>
        <taxon>Actinomycetota</taxon>
        <taxon>Actinomycetes</taxon>
        <taxon>Catenulisporales</taxon>
        <taxon>Actinospicaceae</taxon>
        <taxon>Actinospica</taxon>
    </lineage>
</organism>
<evidence type="ECO:0000256" key="1">
    <source>
        <dbReference type="SAM" id="MobiDB-lite"/>
    </source>
</evidence>
<sequence length="875" mass="88211">MDLRALKNFKGGALALMRRRAAALAFAVAAVGVIAPTQQAVAAAGATLYVNNVSPACTDAGSGTQAAPYCSIQAAANAATAGDTVLIYGSTAGGGTYDYTNGDPYAGGVKVTNSGTAAAPIVFKAAAGPYEISGGGDAFTIDGDYVEVSGADIVDASLAAFWVGGSHDTLDQDQTDTAGNPVYVGGGSDVTIQRSFLASSGIVAVVFSGSSTGAVLTTNAISIAGGGPKDYAVLVDASPDVDVTSNTIVVHGCGTGIGVLNGSVDAVIENNIVSADACDPSYASEQFALRVDAVSSATTSVGYNIYTTADGAFAPYFWGGTVYTAQAAFTAATGQGSEDLVEPGLGLGTTALPAASDPANGSANPAAPGELSTDAYGNAWPSPPDRGAVGLEELTNATAYADAYTAQQAEVQLDLQGVAWGTTPQVTVDWGDGSGLGGQLLIDTGTDQTADFSDYIVDSHMYARPGTYTIAVTLQDSVQTITRTTTVVMTGSSYMPVAPTRVLDTRKGLGAPKALIGPHGTIAVNVVKGVTLPVDSGTVTAAVINVTATDETASGIITAYPDGSDVPTSSNLNFHANENVPNLVTVKVGADGEVDFTNGSAASTDLIADVEGYYVQSASGSYYLPNSPDRMIDTRSGTGAAKAPVGPGGTITLSLPNCTQIVSGSAVTSTATAIAMNVTVVSPTANGLITVYPDKTAVPTASNLNYSMSETVPNMVVAKVGTDGRVAFRNTSSGSVELVVDVEGCYSSGLGTAFIPMDPVRVLDTRTGLGQIQASEPDGHNDLSWSYGDTALGSLTDALAVVMNVTVTQPQANGYVTVYPANGSARPPNASNLNFSTGETVPNLVMVATGFNGDFSQIELYNGSSAPTEPESTDG</sequence>
<feature type="compositionally biased region" description="Low complexity" evidence="1">
    <location>
        <begin position="353"/>
        <end position="369"/>
    </location>
</feature>
<protein>
    <submittedName>
        <fullName evidence="4">Right-handed parallel beta-helix repeat-containing protein</fullName>
    </submittedName>
</protein>
<keyword evidence="5" id="KW-1185">Reference proteome</keyword>
<dbReference type="InterPro" id="IPR011050">
    <property type="entry name" value="Pectin_lyase_fold/virulence"/>
</dbReference>
<dbReference type="SUPFAM" id="SSF49299">
    <property type="entry name" value="PKD domain"/>
    <property type="match status" value="1"/>
</dbReference>
<dbReference type="InterPro" id="IPR013783">
    <property type="entry name" value="Ig-like_fold"/>
</dbReference>
<keyword evidence="2" id="KW-0732">Signal</keyword>
<dbReference type="InterPro" id="IPR012334">
    <property type="entry name" value="Pectin_lyas_fold"/>
</dbReference>
<dbReference type="GO" id="GO:0005975">
    <property type="term" value="P:carbohydrate metabolic process"/>
    <property type="evidence" value="ECO:0007669"/>
    <property type="project" value="UniProtKB-ARBA"/>
</dbReference>
<feature type="region of interest" description="Disordered" evidence="1">
    <location>
        <begin position="349"/>
        <end position="370"/>
    </location>
</feature>
<gene>
    <name evidence="4" type="ORF">KDL01_39135</name>
</gene>
<dbReference type="InterPro" id="IPR000601">
    <property type="entry name" value="PKD_dom"/>
</dbReference>
<feature type="chain" id="PRO_5036727530" evidence="2">
    <location>
        <begin position="43"/>
        <end position="875"/>
    </location>
</feature>
<dbReference type="AlphaFoldDB" id="A0A941EY25"/>
<reference evidence="4" key="1">
    <citation type="submission" date="2021-04" db="EMBL/GenBank/DDBJ databases">
        <title>Genome based classification of Actinospica acidithermotolerans sp. nov., an actinobacterium isolated from an Indonesian hot spring.</title>
        <authorList>
            <person name="Kusuma A.B."/>
            <person name="Putra K.E."/>
            <person name="Nafisah S."/>
            <person name="Loh J."/>
            <person name="Nouioui I."/>
            <person name="Goodfellow M."/>
        </authorList>
    </citation>
    <scope>NUCLEOTIDE SEQUENCE</scope>
    <source>
        <strain evidence="4">CSCA 57</strain>
    </source>
</reference>
<evidence type="ECO:0000313" key="5">
    <source>
        <dbReference type="Proteomes" id="UP000675781"/>
    </source>
</evidence>
<evidence type="ECO:0000259" key="3">
    <source>
        <dbReference type="PROSITE" id="PS50093"/>
    </source>
</evidence>
<dbReference type="Gene3D" id="2.160.20.10">
    <property type="entry name" value="Single-stranded right-handed beta-helix, Pectin lyase-like"/>
    <property type="match status" value="1"/>
</dbReference>